<dbReference type="InterPro" id="IPR003409">
    <property type="entry name" value="MORN"/>
</dbReference>
<dbReference type="PANTHER" id="PTHR46511">
    <property type="entry name" value="MORN REPEAT-CONTAINING PROTEIN 3"/>
    <property type="match status" value="1"/>
</dbReference>
<comment type="caution">
    <text evidence="6">The sequence shown here is derived from an EMBL/GenBank/DDBJ whole genome shotgun (WGS) entry which is preliminary data.</text>
</comment>
<dbReference type="SMART" id="SM00698">
    <property type="entry name" value="MORN"/>
    <property type="match status" value="6"/>
</dbReference>
<dbReference type="EMBL" id="QEAO01000024">
    <property type="protein sequence ID" value="TPX32970.1"/>
    <property type="molecule type" value="Genomic_DNA"/>
</dbReference>
<evidence type="ECO:0000313" key="7">
    <source>
        <dbReference type="Proteomes" id="UP000319731"/>
    </source>
</evidence>
<dbReference type="RefSeq" id="XP_031024065.1">
    <property type="nucleotide sequence ID" value="XM_031169927.1"/>
</dbReference>
<sequence>MVSQTNPQRVSAQSTVFLVNGDTYRGEWNGANKHGNGIYHYAATGSVYEGEWRNNQRHGYGTFSIKESTPTTTQAGINPMRKVYAGEWACGKRHGRGTHFFKDGSRYDGFWASDARQGFGKMEFANGDVYEGEWKDGKRCGHGILLLGNGDRYEGAWLEDMKDGLGQFIYKYKRQVYDGEWAHDVPKCGTVMDLPPLIGHPPKKHPLPKICLEDPMEVLRTQMNEIQIDRRQRIAASDL</sequence>
<dbReference type="SUPFAM" id="SSF82185">
    <property type="entry name" value="Histone H3 K4-specific methyltransferase SET7/9 N-terminal domain"/>
    <property type="match status" value="2"/>
</dbReference>
<evidence type="ECO:0000256" key="4">
    <source>
        <dbReference type="ARBA" id="ARBA00039854"/>
    </source>
</evidence>
<evidence type="ECO:0000256" key="5">
    <source>
        <dbReference type="ARBA" id="ARBA00045851"/>
    </source>
</evidence>
<evidence type="ECO:0000256" key="1">
    <source>
        <dbReference type="ARBA" id="ARBA00004218"/>
    </source>
</evidence>
<organism evidence="6 7">
    <name type="scientific">Synchytrium microbalum</name>
    <dbReference type="NCBI Taxonomy" id="1806994"/>
    <lineage>
        <taxon>Eukaryota</taxon>
        <taxon>Fungi</taxon>
        <taxon>Fungi incertae sedis</taxon>
        <taxon>Chytridiomycota</taxon>
        <taxon>Chytridiomycota incertae sedis</taxon>
        <taxon>Chytridiomycetes</taxon>
        <taxon>Synchytriales</taxon>
        <taxon>Synchytriaceae</taxon>
        <taxon>Synchytrium</taxon>
    </lineage>
</organism>
<keyword evidence="7" id="KW-1185">Reference proteome</keyword>
<dbReference type="GO" id="GO:0031410">
    <property type="term" value="C:cytoplasmic vesicle"/>
    <property type="evidence" value="ECO:0007669"/>
    <property type="project" value="UniProtKB-KW"/>
</dbReference>
<dbReference type="STRING" id="1806994.A0A507BTX4"/>
<dbReference type="Proteomes" id="UP000319731">
    <property type="component" value="Unassembled WGS sequence"/>
</dbReference>
<dbReference type="AlphaFoldDB" id="A0A507BTX4"/>
<protein>
    <recommendedName>
        <fullName evidence="4">MORN repeat-containing protein 3</fullName>
    </recommendedName>
</protein>
<keyword evidence="3" id="KW-0968">Cytoplasmic vesicle</keyword>
<gene>
    <name evidence="6" type="ORF">SmJEL517_g03999</name>
</gene>
<dbReference type="Pfam" id="PF02493">
    <property type="entry name" value="MORN"/>
    <property type="match status" value="6"/>
</dbReference>
<comment type="function">
    <text evidence="5">Assembles a suppression complex (suppresome) by tethering SIRT1 and MDM2 to regulate composite modifications of p53/TP53. Confers both deacetylation-mediated functional inactivation, by SIRT1, and ubiquitination-dependent degradation, by MDM2, of p53/TP53, promoting a proliferative and cell survival behaviors. May play a role in the regulation of spermatogenesis.</text>
</comment>
<reference evidence="6 7" key="1">
    <citation type="journal article" date="2019" name="Sci. Rep.">
        <title>Comparative genomics of chytrid fungi reveal insights into the obligate biotrophic and pathogenic lifestyle of Synchytrium endobioticum.</title>
        <authorList>
            <person name="van de Vossenberg B.T.L.H."/>
            <person name="Warris S."/>
            <person name="Nguyen H.D.T."/>
            <person name="van Gent-Pelzer M.P.E."/>
            <person name="Joly D.L."/>
            <person name="van de Geest H.C."/>
            <person name="Bonants P.J.M."/>
            <person name="Smith D.S."/>
            <person name="Levesque C.A."/>
            <person name="van der Lee T.A.J."/>
        </authorList>
    </citation>
    <scope>NUCLEOTIDE SEQUENCE [LARGE SCALE GENOMIC DNA]</scope>
    <source>
        <strain evidence="6 7">JEL517</strain>
    </source>
</reference>
<dbReference type="OrthoDB" id="294378at2759"/>
<dbReference type="InterPro" id="IPR052472">
    <property type="entry name" value="MORN3"/>
</dbReference>
<keyword evidence="2" id="KW-0677">Repeat</keyword>
<dbReference type="FunFam" id="2.20.110.10:FF:000002">
    <property type="entry name" value="Phosphatidylinositol 4-phosphate 5-kinase 8"/>
    <property type="match status" value="1"/>
</dbReference>
<comment type="subcellular location">
    <subcellularLocation>
        <location evidence="1">Cytoplasmic vesicle</location>
        <location evidence="1">Secretory vesicle</location>
        <location evidence="1">Acrosome</location>
    </subcellularLocation>
</comment>
<accession>A0A507BTX4</accession>
<dbReference type="GeneID" id="42005224"/>
<evidence type="ECO:0000256" key="2">
    <source>
        <dbReference type="ARBA" id="ARBA00022737"/>
    </source>
</evidence>
<name>A0A507BTX4_9FUNG</name>
<evidence type="ECO:0000256" key="3">
    <source>
        <dbReference type="ARBA" id="ARBA00023329"/>
    </source>
</evidence>
<evidence type="ECO:0000313" key="6">
    <source>
        <dbReference type="EMBL" id="TPX32970.1"/>
    </source>
</evidence>
<dbReference type="Gene3D" id="2.20.110.10">
    <property type="entry name" value="Histone H3 K4-specific methyltransferase SET7/9 N-terminal domain"/>
    <property type="match status" value="3"/>
</dbReference>
<dbReference type="PANTHER" id="PTHR46511:SF1">
    <property type="entry name" value="MORN REPEAT-CONTAINING PROTEIN 3"/>
    <property type="match status" value="1"/>
</dbReference>
<proteinExistence type="predicted"/>